<dbReference type="GO" id="GO:0008017">
    <property type="term" value="F:microtubule binding"/>
    <property type="evidence" value="ECO:0007669"/>
    <property type="project" value="TreeGrafter"/>
</dbReference>
<evidence type="ECO:0000256" key="11">
    <source>
        <dbReference type="ARBA" id="ARBA00072182"/>
    </source>
</evidence>
<evidence type="ECO:0000256" key="4">
    <source>
        <dbReference type="ARBA" id="ARBA00022490"/>
    </source>
</evidence>
<dbReference type="GO" id="GO:0051493">
    <property type="term" value="P:regulation of cytoskeleton organization"/>
    <property type="evidence" value="ECO:0007669"/>
    <property type="project" value="TreeGrafter"/>
</dbReference>
<evidence type="ECO:0000256" key="6">
    <source>
        <dbReference type="ARBA" id="ARBA00022794"/>
    </source>
</evidence>
<evidence type="ECO:0000259" key="13">
    <source>
        <dbReference type="PROSITE" id="PS50021"/>
    </source>
</evidence>
<dbReference type="GO" id="GO:0005874">
    <property type="term" value="C:microtubule"/>
    <property type="evidence" value="ECO:0007669"/>
    <property type="project" value="UniProtKB-KW"/>
</dbReference>
<dbReference type="GO" id="GO:0016324">
    <property type="term" value="C:apical plasma membrane"/>
    <property type="evidence" value="ECO:0007669"/>
    <property type="project" value="UniProtKB-SubCell"/>
</dbReference>
<evidence type="ECO:0000313" key="14">
    <source>
        <dbReference type="Ensembl" id="ENSCSRP00000016936.1"/>
    </source>
</evidence>
<comment type="subcellular location">
    <subcellularLocation>
        <location evidence="1">Apical cell membrane</location>
    </subcellularLocation>
    <subcellularLocation>
        <location evidence="2">Cytoplasm</location>
        <location evidence="2">Cytoskeleton</location>
        <location evidence="2">Cilium axoneme</location>
    </subcellularLocation>
</comment>
<keyword evidence="12" id="KW-0175">Coiled coil</keyword>
<dbReference type="Pfam" id="PF06294">
    <property type="entry name" value="CH_2"/>
    <property type="match status" value="1"/>
</dbReference>
<keyword evidence="9" id="KW-0206">Cytoskeleton</keyword>
<evidence type="ECO:0000256" key="10">
    <source>
        <dbReference type="ARBA" id="ARBA00023273"/>
    </source>
</evidence>
<evidence type="ECO:0000256" key="2">
    <source>
        <dbReference type="ARBA" id="ARBA00004430"/>
    </source>
</evidence>
<keyword evidence="5" id="KW-0493">Microtubule</keyword>
<dbReference type="Gene3D" id="1.10.418.10">
    <property type="entry name" value="Calponin-like domain"/>
    <property type="match status" value="1"/>
</dbReference>
<evidence type="ECO:0000256" key="1">
    <source>
        <dbReference type="ARBA" id="ARBA00004221"/>
    </source>
</evidence>
<dbReference type="Ensembl" id="ENSCSRT00000017718.1">
    <property type="protein sequence ID" value="ENSCSRP00000016936.1"/>
    <property type="gene ID" value="ENSCSRG00000012421.1"/>
</dbReference>
<dbReference type="PANTHER" id="PTHR12509:SF9">
    <property type="entry name" value="SPERM FLAGELLAR PROTEIN 1 ISOFORM X1"/>
    <property type="match status" value="1"/>
</dbReference>
<dbReference type="FunFam" id="1.10.418.10:FF:000060">
    <property type="entry name" value="Sperm flagellar protein 1"/>
    <property type="match status" value="1"/>
</dbReference>
<dbReference type="InterPro" id="IPR010441">
    <property type="entry name" value="CH_2"/>
</dbReference>
<dbReference type="InterPro" id="IPR001715">
    <property type="entry name" value="CH_dom"/>
</dbReference>
<evidence type="ECO:0000313" key="15">
    <source>
        <dbReference type="Proteomes" id="UP000694403"/>
    </source>
</evidence>
<dbReference type="Proteomes" id="UP000694403">
    <property type="component" value="Unplaced"/>
</dbReference>
<reference evidence="14" key="2">
    <citation type="submission" date="2025-09" db="UniProtKB">
        <authorList>
            <consortium name="Ensembl"/>
        </authorList>
    </citation>
    <scope>IDENTIFICATION</scope>
</reference>
<proteinExistence type="predicted"/>
<protein>
    <recommendedName>
        <fullName evidence="11">Sperm flagellar protein 1</fullName>
    </recommendedName>
</protein>
<evidence type="ECO:0000256" key="3">
    <source>
        <dbReference type="ARBA" id="ARBA00022475"/>
    </source>
</evidence>
<dbReference type="GO" id="GO:0005930">
    <property type="term" value="C:axoneme"/>
    <property type="evidence" value="ECO:0007669"/>
    <property type="project" value="UniProtKB-SubCell"/>
</dbReference>
<organism evidence="14 15">
    <name type="scientific">Chelydra serpentina</name>
    <name type="common">Snapping turtle</name>
    <name type="synonym">Testudo serpentina</name>
    <dbReference type="NCBI Taxonomy" id="8475"/>
    <lineage>
        <taxon>Eukaryota</taxon>
        <taxon>Metazoa</taxon>
        <taxon>Chordata</taxon>
        <taxon>Craniata</taxon>
        <taxon>Vertebrata</taxon>
        <taxon>Euteleostomi</taxon>
        <taxon>Archelosauria</taxon>
        <taxon>Testudinata</taxon>
        <taxon>Testudines</taxon>
        <taxon>Cryptodira</taxon>
        <taxon>Durocryptodira</taxon>
        <taxon>Americhelydia</taxon>
        <taxon>Chelydroidea</taxon>
        <taxon>Chelydridae</taxon>
        <taxon>Chelydra</taxon>
    </lineage>
</organism>
<evidence type="ECO:0000256" key="8">
    <source>
        <dbReference type="ARBA" id="ARBA00023136"/>
    </source>
</evidence>
<dbReference type="InterPro" id="IPR052111">
    <property type="entry name" value="Spermatogenesis_Ciliary_MAP"/>
</dbReference>
<dbReference type="PANTHER" id="PTHR12509">
    <property type="entry name" value="SPERMATOGENESIS-ASSOCIATED 4-RELATED"/>
    <property type="match status" value="1"/>
</dbReference>
<evidence type="ECO:0000256" key="7">
    <source>
        <dbReference type="ARBA" id="ARBA00023069"/>
    </source>
</evidence>
<reference evidence="14" key="1">
    <citation type="submission" date="2025-08" db="UniProtKB">
        <authorList>
            <consortium name="Ensembl"/>
        </authorList>
    </citation>
    <scope>IDENTIFICATION</scope>
</reference>
<keyword evidence="7" id="KW-0969">Cilium</keyword>
<feature type="coiled-coil region" evidence="12">
    <location>
        <begin position="202"/>
        <end position="229"/>
    </location>
</feature>
<dbReference type="InterPro" id="IPR036872">
    <property type="entry name" value="CH_dom_sf"/>
</dbReference>
<sequence>MANRELDEESLQELYGWVDAIPLSRPKKNITRDFSDGVLAAEVVKFYFPKMVEMHNYVPANSTQQKLSNWGHLNRKVLNKLNFSIPEDMIRKIVQCTPGMVELVLLPLRQKIEEKQKQSKVASGTYQVSGAPGTCDSHPGPALGFLPPQANKSLAVLPPPPPAPSCSAQALPGDTSFRIQLAEREQTLLACQETVQILQMKVRRLEHLLQLKNVRIDDLTRRLQQVEQTQK</sequence>
<keyword evidence="6" id="KW-0970">Cilium biogenesis/degradation</keyword>
<keyword evidence="3" id="KW-1003">Cell membrane</keyword>
<keyword evidence="10" id="KW-0966">Cell projection</keyword>
<dbReference type="PROSITE" id="PS50021">
    <property type="entry name" value="CH"/>
    <property type="match status" value="1"/>
</dbReference>
<dbReference type="GO" id="GO:0030030">
    <property type="term" value="P:cell projection organization"/>
    <property type="evidence" value="ECO:0007669"/>
    <property type="project" value="UniProtKB-KW"/>
</dbReference>
<keyword evidence="4" id="KW-0963">Cytoplasm</keyword>
<evidence type="ECO:0000256" key="9">
    <source>
        <dbReference type="ARBA" id="ARBA00023212"/>
    </source>
</evidence>
<dbReference type="SUPFAM" id="SSF47576">
    <property type="entry name" value="Calponin-homology domain, CH-domain"/>
    <property type="match status" value="1"/>
</dbReference>
<feature type="domain" description="Calponin-homology (CH)" evidence="13">
    <location>
        <begin position="8"/>
        <end position="113"/>
    </location>
</feature>
<accession>A0A8C3SPH2</accession>
<name>A0A8C3SPH2_CHESE</name>
<keyword evidence="8" id="KW-0472">Membrane</keyword>
<dbReference type="AlphaFoldDB" id="A0A8C3SPH2"/>
<keyword evidence="15" id="KW-1185">Reference proteome</keyword>
<evidence type="ECO:0000256" key="5">
    <source>
        <dbReference type="ARBA" id="ARBA00022701"/>
    </source>
</evidence>
<evidence type="ECO:0000256" key="12">
    <source>
        <dbReference type="SAM" id="Coils"/>
    </source>
</evidence>